<name>A0A9K3CWN9_9EUKA</name>
<feature type="transmembrane region" description="Helical" evidence="7">
    <location>
        <begin position="640"/>
        <end position="662"/>
    </location>
</feature>
<evidence type="ECO:0000256" key="3">
    <source>
        <dbReference type="PIRSR" id="PIRSR601952-1"/>
    </source>
</evidence>
<feature type="active site" description="Phosphoserine intermediate" evidence="3">
    <location>
        <position position="10"/>
    </location>
</feature>
<feature type="compositionally biased region" description="Polar residues" evidence="6">
    <location>
        <begin position="1237"/>
        <end position="1263"/>
    </location>
</feature>
<keyword evidence="7" id="KW-0472">Membrane</keyword>
<dbReference type="SUPFAM" id="SSF53649">
    <property type="entry name" value="Alkaline phosphatase-like"/>
    <property type="match status" value="1"/>
</dbReference>
<feature type="binding site" evidence="4">
    <location>
        <position position="68"/>
    </location>
    <ligand>
        <name>Mg(2+)</name>
        <dbReference type="ChEBI" id="CHEBI:18420"/>
    </ligand>
</feature>
<feature type="binding site" evidence="4">
    <location>
        <position position="189"/>
    </location>
    <ligand>
        <name>Zn(2+)</name>
        <dbReference type="ChEBI" id="CHEBI:29105"/>
        <label>2</label>
    </ligand>
</feature>
<evidence type="ECO:0000256" key="4">
    <source>
        <dbReference type="PIRSR" id="PIRSR601952-2"/>
    </source>
</evidence>
<reference evidence="8 9" key="1">
    <citation type="journal article" date="2018" name="PLoS ONE">
        <title>The draft genome of Kipferlia bialata reveals reductive genome evolution in fornicate parasites.</title>
        <authorList>
            <person name="Tanifuji G."/>
            <person name="Takabayashi S."/>
            <person name="Kume K."/>
            <person name="Takagi M."/>
            <person name="Nakayama T."/>
            <person name="Kamikawa R."/>
            <person name="Inagaki Y."/>
            <person name="Hashimoto T."/>
        </authorList>
    </citation>
    <scope>NUCLEOTIDE SEQUENCE [LARGE SCALE GENOMIC DNA]</scope>
    <source>
        <strain evidence="8">NY0173</strain>
    </source>
</reference>
<accession>A0A9K3CWN9</accession>
<dbReference type="Gene3D" id="3.40.720.10">
    <property type="entry name" value="Alkaline Phosphatase, subunit A"/>
    <property type="match status" value="1"/>
</dbReference>
<comment type="similarity">
    <text evidence="5">Belongs to the alkaline phosphatase family.</text>
</comment>
<dbReference type="InterPro" id="IPR001952">
    <property type="entry name" value="Alkaline_phosphatase"/>
</dbReference>
<comment type="cofactor">
    <cofactor evidence="4">
        <name>Zn(2+)</name>
        <dbReference type="ChEBI" id="CHEBI:29105"/>
    </cofactor>
    <text evidence="4">Binds 2 Zn(2+) ions.</text>
</comment>
<evidence type="ECO:0000256" key="6">
    <source>
        <dbReference type="SAM" id="MobiDB-lite"/>
    </source>
</evidence>
<feature type="non-terminal residue" evidence="8">
    <location>
        <position position="1"/>
    </location>
</feature>
<organism evidence="8 9">
    <name type="scientific">Kipferlia bialata</name>
    <dbReference type="NCBI Taxonomy" id="797122"/>
    <lineage>
        <taxon>Eukaryota</taxon>
        <taxon>Metamonada</taxon>
        <taxon>Carpediemonas-like organisms</taxon>
        <taxon>Kipferlia</taxon>
    </lineage>
</organism>
<feature type="binding site" evidence="4">
    <location>
        <position position="230"/>
    </location>
    <ligand>
        <name>Zn(2+)</name>
        <dbReference type="ChEBI" id="CHEBI:29105"/>
        <label>2</label>
    </ligand>
</feature>
<keyword evidence="9" id="KW-1185">Reference proteome</keyword>
<dbReference type="Proteomes" id="UP000265618">
    <property type="component" value="Unassembled WGS sequence"/>
</dbReference>
<comment type="cofactor">
    <cofactor evidence="4">
        <name>Mg(2+)</name>
        <dbReference type="ChEBI" id="CHEBI:18420"/>
    </cofactor>
    <text evidence="4">Binds 1 Mg(2+) ion.</text>
</comment>
<evidence type="ECO:0000256" key="5">
    <source>
        <dbReference type="RuleBase" id="RU003946"/>
    </source>
</evidence>
<feature type="binding site" evidence="4">
    <location>
        <position position="184"/>
    </location>
    <ligand>
        <name>Mg(2+)</name>
        <dbReference type="ChEBI" id="CHEBI:18420"/>
    </ligand>
</feature>
<dbReference type="InterPro" id="IPR017850">
    <property type="entry name" value="Alkaline_phosphatase_core_sf"/>
</dbReference>
<feature type="compositionally biased region" description="Basic and acidic residues" evidence="6">
    <location>
        <begin position="1280"/>
        <end position="1289"/>
    </location>
</feature>
<proteinExistence type="inferred from homology"/>
<keyword evidence="4" id="KW-0460">Magnesium</keyword>
<gene>
    <name evidence="8" type="ORF">KIPB_004220</name>
</gene>
<keyword evidence="7" id="KW-0812">Transmembrane</keyword>
<dbReference type="EC" id="3.1.3.1" evidence="1"/>
<feature type="region of interest" description="Disordered" evidence="6">
    <location>
        <begin position="1179"/>
        <end position="1303"/>
    </location>
</feature>
<evidence type="ECO:0000313" key="8">
    <source>
        <dbReference type="EMBL" id="GIQ82984.1"/>
    </source>
</evidence>
<keyword evidence="4" id="KW-0862">Zinc</keyword>
<sequence length="1303" mass="140095">TDSLSGTTDSAAAATAISTGQRVQNGRLNSSVQYPQDYETLLQYLTDTEGGRDYLTGVISKTTLYHATPAGFIAHEASRGSYADIASDIIESQPDLLMGGGSEYLSSLLGTAAQPSTDRSSLPGLTTSLPVVGLYSSGYMHQVVQRDPDASETQPTLPEMASAALAVMQAASAEQGRPFALVIEASFPDHGSHANNANVAMTEVIELHEAVRDTLDAIDLSNTLLLVTADHETGKLDLNATEVAEALAACGVSAPAATGYRDIDTVAQARQDRIDALGSSYSWGSGGHTSRHVLLAGSGPGSDAIGGLNGWLGSHKGTAQILRSVAGDGWTVSADYGSPSVHSVFEDGYTCACSIGEIIEEDCSCDVYGERVYYLSPVDEFGTPLTSEPMGTWYACPTTQSPVACTNRIHWSDESATYALTLETQELRRVCADTNGATPCNISVTLYPDSVSTVGAFTLTIPAACTHIESPPMLVPLVLATAVITVLIVGGIAVCVRSAYPKKVTVLATGLEKANGIPEEGGTQESCVAAVKQFALTLPQAKQGVIRCGPDSIEKNPPLTVTIDADDVVLAGVFAYDALLWLRDRSHSIGVSWWRRLFFWVDFTKGKEEVNVTRLDARIGVTRKVKDGDLYLANEGSTNLVGGCISLILHIVGAGMVGWTIFATLRKYEHPLDLPKDLYGPMRPDEPPCLRERYVETVPYSSLDVTIGKYLGSDWGAKCLPTSASIEAMSFTDKTRLIFSTSAGTLPFEALPSLGVGSKDIPTTVAELRSADCVTVKTSGCNLMGGAPCSATYTDPNAVSLSWAAGYPSFTDMTFNVMMRPASEGQFTQFGLDVSTVRTHVFPATFNQYLITDVVDGQDTVEPLIKGPTALTGLLSVRLGWWQEDMAYPRDDMSEEDEATVRDVIVPEIIASYGKTESDVQEYTDLIWNPFVENKFLQENDPSTPENDVGRQDPLRRAAMWDAEREIHSTVGPLPTIAIVADNQNPANMCTTRGVDDNYYFHGGLCEVMIEGDSLPDYDYVSQQPDTVLCGTQQFSVESQMLTLRGWCKRHFFFNGDQDDPCPGQTVYYASLIFTIESDPSVCLATDAAATEGLSVSLHHTISDQVTSVKYDNLRRTNLLWSVLMIAVGFFSIKTALTLLHKINGPEIPKATEKQRRLRTLINKSPNMSLDSVLKQPLSDAATQHTPPCTGVPEDTGTSRQSGNKTAISPSGVSLGTLLSGTDPVSAKHTKPPRRQPLTTANGKGSQPVNRSQALCVQLSQTRSMKEVHESKNRGKRQGRKPEKDKEGRVSAADSAYSGPYSV</sequence>
<feature type="binding site" evidence="4">
    <location>
        <position position="66"/>
    </location>
    <ligand>
        <name>Mg(2+)</name>
        <dbReference type="ChEBI" id="CHEBI:18420"/>
    </ligand>
</feature>
<keyword evidence="7" id="KW-1133">Transmembrane helix</keyword>
<protein>
    <recommendedName>
        <fullName evidence="1">alkaline phosphatase</fullName>
        <ecNumber evidence="1">3.1.3.1</ecNumber>
    </recommendedName>
</protein>
<feature type="binding site" evidence="4">
    <location>
        <position position="231"/>
    </location>
    <ligand>
        <name>Zn(2+)</name>
        <dbReference type="ChEBI" id="CHEBI:29105"/>
        <label>2</label>
    </ligand>
</feature>
<keyword evidence="4" id="KW-0479">Metal-binding</keyword>
<evidence type="ECO:0000256" key="2">
    <source>
        <dbReference type="ARBA" id="ARBA00022553"/>
    </source>
</evidence>
<feature type="compositionally biased region" description="Basic and acidic residues" evidence="6">
    <location>
        <begin position="1264"/>
        <end position="1273"/>
    </location>
</feature>
<feature type="compositionally biased region" description="Polar residues" evidence="6">
    <location>
        <begin position="1196"/>
        <end position="1220"/>
    </location>
</feature>
<dbReference type="SMART" id="SM00098">
    <property type="entry name" value="alkPPc"/>
    <property type="match status" value="1"/>
</dbReference>
<dbReference type="PRINTS" id="PR00113">
    <property type="entry name" value="ALKPHPHTASE"/>
</dbReference>
<evidence type="ECO:0000313" key="9">
    <source>
        <dbReference type="Proteomes" id="UP000265618"/>
    </source>
</evidence>
<dbReference type="OrthoDB" id="5818554at2759"/>
<feature type="transmembrane region" description="Helical" evidence="7">
    <location>
        <begin position="473"/>
        <end position="496"/>
    </location>
</feature>
<feature type="binding site" evidence="4">
    <location>
        <position position="193"/>
    </location>
    <ligand>
        <name>Zn(2+)</name>
        <dbReference type="ChEBI" id="CHEBI:29105"/>
        <label>2</label>
    </ligand>
</feature>
<dbReference type="GO" id="GO:0046872">
    <property type="term" value="F:metal ion binding"/>
    <property type="evidence" value="ECO:0007669"/>
    <property type="project" value="UniProtKB-KW"/>
</dbReference>
<dbReference type="GO" id="GO:0004035">
    <property type="term" value="F:alkaline phosphatase activity"/>
    <property type="evidence" value="ECO:0007669"/>
    <property type="project" value="UniProtKB-EC"/>
</dbReference>
<evidence type="ECO:0000256" key="7">
    <source>
        <dbReference type="SAM" id="Phobius"/>
    </source>
</evidence>
<dbReference type="PANTHER" id="PTHR11596:SF5">
    <property type="entry name" value="ALKALINE PHOSPHATASE"/>
    <property type="match status" value="1"/>
</dbReference>
<comment type="caution">
    <text evidence="8">The sequence shown here is derived from an EMBL/GenBank/DDBJ whole genome shotgun (WGS) entry which is preliminary data.</text>
</comment>
<dbReference type="PANTHER" id="PTHR11596">
    <property type="entry name" value="ALKALINE PHOSPHATASE"/>
    <property type="match status" value="1"/>
</dbReference>
<dbReference type="Pfam" id="PF00245">
    <property type="entry name" value="Alk_phosphatase"/>
    <property type="match status" value="2"/>
</dbReference>
<evidence type="ECO:0000256" key="1">
    <source>
        <dbReference type="ARBA" id="ARBA00012647"/>
    </source>
</evidence>
<keyword evidence="2" id="KW-0597">Phosphoprotein</keyword>
<dbReference type="EMBL" id="BDIP01000884">
    <property type="protein sequence ID" value="GIQ82984.1"/>
    <property type="molecule type" value="Genomic_DNA"/>
</dbReference>